<sequence>MHSNDAASATKYLTARRVACIGALKLYGLVLAALLCDWMSK</sequence>
<accession>A0A1E7W6E6</accession>
<organism evidence="2 3">
    <name type="scientific">Duganella phyllosphaerae</name>
    <dbReference type="NCBI Taxonomy" id="762836"/>
    <lineage>
        <taxon>Bacteria</taxon>
        <taxon>Pseudomonadati</taxon>
        <taxon>Pseudomonadota</taxon>
        <taxon>Betaproteobacteria</taxon>
        <taxon>Burkholderiales</taxon>
        <taxon>Oxalobacteraceae</taxon>
        <taxon>Telluria group</taxon>
        <taxon>Duganella</taxon>
    </lineage>
</organism>
<dbReference type="Proteomes" id="UP000175989">
    <property type="component" value="Unassembled WGS sequence"/>
</dbReference>
<gene>
    <name evidence="2" type="ORF">DUPY_51370</name>
</gene>
<keyword evidence="3" id="KW-1185">Reference proteome</keyword>
<reference evidence="3" key="1">
    <citation type="journal article" date="2016" name="Front. Microbiol.">
        <title>Molecular Keys to the Janthinobacterium and Duganella spp. Interaction with the Plant Pathogen Fusarium graminearum.</title>
        <authorList>
            <person name="Haack F.S."/>
            <person name="Poehlein A."/>
            <person name="Kroger C."/>
            <person name="Voigt C.A."/>
            <person name="Piepenbring M."/>
            <person name="Bode H.B."/>
            <person name="Daniel R."/>
            <person name="Schafer W."/>
            <person name="Streit W.R."/>
        </authorList>
    </citation>
    <scope>NUCLEOTIDE SEQUENCE [LARGE SCALE GENOMIC DNA]</scope>
    <source>
        <strain evidence="3">T54</strain>
    </source>
</reference>
<proteinExistence type="predicted"/>
<keyword evidence="1" id="KW-0472">Membrane</keyword>
<keyword evidence="1" id="KW-1133">Transmembrane helix</keyword>
<evidence type="ECO:0000313" key="2">
    <source>
        <dbReference type="EMBL" id="OEZ91525.1"/>
    </source>
</evidence>
<dbReference type="AlphaFoldDB" id="A0A1E7W6E6"/>
<feature type="transmembrane region" description="Helical" evidence="1">
    <location>
        <begin position="15"/>
        <end position="36"/>
    </location>
</feature>
<dbReference type="EMBL" id="LROM01000152">
    <property type="protein sequence ID" value="OEZ91525.1"/>
    <property type="molecule type" value="Genomic_DNA"/>
</dbReference>
<protein>
    <submittedName>
        <fullName evidence="2">Uncharacterized protein</fullName>
    </submittedName>
</protein>
<evidence type="ECO:0000313" key="3">
    <source>
        <dbReference type="Proteomes" id="UP000175989"/>
    </source>
</evidence>
<evidence type="ECO:0000256" key="1">
    <source>
        <dbReference type="SAM" id="Phobius"/>
    </source>
</evidence>
<name>A0A1E7W6E6_9BURK</name>
<comment type="caution">
    <text evidence="2">The sequence shown here is derived from an EMBL/GenBank/DDBJ whole genome shotgun (WGS) entry which is preliminary data.</text>
</comment>
<keyword evidence="1" id="KW-0812">Transmembrane</keyword>